<organism evidence="5 6">
    <name type="scientific">candidate division WS6 bacterium OLB20</name>
    <dbReference type="NCBI Taxonomy" id="1617426"/>
    <lineage>
        <taxon>Bacteria</taxon>
        <taxon>Candidatus Dojkabacteria</taxon>
    </lineage>
</organism>
<dbReference type="GO" id="GO:0009247">
    <property type="term" value="P:glycolipid biosynthetic process"/>
    <property type="evidence" value="ECO:0007669"/>
    <property type="project" value="InterPro"/>
</dbReference>
<reference evidence="5 6" key="1">
    <citation type="submission" date="2015-02" db="EMBL/GenBank/DDBJ databases">
        <title>Improved understanding of the partial-nitritation anammox process through 23 genomes representing the majority of the microbial community.</title>
        <authorList>
            <person name="Speth D.R."/>
            <person name="In T Zandt M."/>
            <person name="Guerrero Cruz S."/>
            <person name="Jetten M.S."/>
            <person name="Dutilh B.E."/>
        </authorList>
    </citation>
    <scope>NUCLEOTIDE SEQUENCE [LARGE SCALE GENOMIC DNA]</scope>
    <source>
        <strain evidence="5">OLB20</strain>
    </source>
</reference>
<dbReference type="PANTHER" id="PTHR43025">
    <property type="entry name" value="MONOGALACTOSYLDIACYLGLYCEROL SYNTHASE"/>
    <property type="match status" value="1"/>
</dbReference>
<comment type="caution">
    <text evidence="5">The sequence shown here is derived from an EMBL/GenBank/DDBJ whole genome shotgun (WGS) entry which is preliminary data.</text>
</comment>
<gene>
    <name evidence="5" type="ORF">TR69_WS6001000348</name>
</gene>
<dbReference type="EMBL" id="JYNZ01000002">
    <property type="protein sequence ID" value="KXK27471.1"/>
    <property type="molecule type" value="Genomic_DNA"/>
</dbReference>
<proteinExistence type="inferred from homology"/>
<keyword evidence="2" id="KW-0328">Glycosyltransferase</keyword>
<dbReference type="AlphaFoldDB" id="A0A136M0P8"/>
<dbReference type="Proteomes" id="UP000070457">
    <property type="component" value="Unassembled WGS sequence"/>
</dbReference>
<evidence type="ECO:0000313" key="5">
    <source>
        <dbReference type="EMBL" id="KXK27471.1"/>
    </source>
</evidence>
<dbReference type="InterPro" id="IPR050519">
    <property type="entry name" value="Glycosyltransf_28_UgtP"/>
</dbReference>
<dbReference type="GO" id="GO:0016758">
    <property type="term" value="F:hexosyltransferase activity"/>
    <property type="evidence" value="ECO:0007669"/>
    <property type="project" value="InterPro"/>
</dbReference>
<feature type="domain" description="Diacylglycerol glucosyltransferase N-terminal" evidence="4">
    <location>
        <begin position="47"/>
        <end position="134"/>
    </location>
</feature>
<name>A0A136M0P8_9BACT</name>
<keyword evidence="3" id="KW-0808">Transferase</keyword>
<evidence type="ECO:0000256" key="3">
    <source>
        <dbReference type="ARBA" id="ARBA00022679"/>
    </source>
</evidence>
<dbReference type="SUPFAM" id="SSF53756">
    <property type="entry name" value="UDP-Glycosyltransferase/glycogen phosphorylase"/>
    <property type="match status" value="1"/>
</dbReference>
<dbReference type="Pfam" id="PF06925">
    <property type="entry name" value="MGDG_synth"/>
    <property type="match status" value="1"/>
</dbReference>
<accession>A0A136M0P8</accession>
<evidence type="ECO:0000256" key="1">
    <source>
        <dbReference type="ARBA" id="ARBA00006962"/>
    </source>
</evidence>
<dbReference type="GO" id="GO:0016020">
    <property type="term" value="C:membrane"/>
    <property type="evidence" value="ECO:0007669"/>
    <property type="project" value="GOC"/>
</dbReference>
<evidence type="ECO:0000256" key="2">
    <source>
        <dbReference type="ARBA" id="ARBA00022676"/>
    </source>
</evidence>
<dbReference type="InterPro" id="IPR009695">
    <property type="entry name" value="Diacylglyc_glucosyltr_N"/>
</dbReference>
<dbReference type="STRING" id="1617426.TR69_WS6001000348"/>
<evidence type="ECO:0000313" key="6">
    <source>
        <dbReference type="Proteomes" id="UP000070457"/>
    </source>
</evidence>
<comment type="similarity">
    <text evidence="1">Belongs to the glycosyltransferase 28 family.</text>
</comment>
<protein>
    <recommendedName>
        <fullName evidence="4">Diacylglycerol glucosyltransferase N-terminal domain-containing protein</fullName>
    </recommendedName>
</protein>
<evidence type="ECO:0000259" key="4">
    <source>
        <dbReference type="Pfam" id="PF06925"/>
    </source>
</evidence>
<sequence>MKKRIKVLLAGVKAGGGHISLRDFLYQQLETDQETFRNVSWTHPGEALETADHLIHSISPFLYELTYFFSPRYLSDISTIATFNFLRECYKVLKSEKPDIVLSTHFVLSLHFSLAKRLLRSKAVIVNCIPDYGPPSKIMHPRLPFFRSDRLMVFEEWTRKGSAQQYKVPEEDILLAGFNPKKVFAQTAAKYKTKRDARLQLMKVLDYMPYTQMDPDKTTVLVSAGAVDSRKTFKLLKILAREQKNDPSLIDRYQFLVITGRDMKYFERISGNSKKVPVLE</sequence>
<dbReference type="PANTHER" id="PTHR43025:SF3">
    <property type="entry name" value="MONOGALACTOSYLDIACYLGLYCEROL SYNTHASE 1, CHLOROPLASTIC"/>
    <property type="match status" value="1"/>
</dbReference>